<evidence type="ECO:0000259" key="1">
    <source>
        <dbReference type="PROSITE" id="PS50181"/>
    </source>
</evidence>
<protein>
    <recommendedName>
        <fullName evidence="1">F-box domain-containing protein</fullName>
    </recommendedName>
</protein>
<dbReference type="EnsemblPlants" id="AET5Gv21199600.4">
    <property type="protein sequence ID" value="AET5Gv21199600.4"/>
    <property type="gene ID" value="AET5Gv21199600"/>
</dbReference>
<dbReference type="InterPro" id="IPR036047">
    <property type="entry name" value="F-box-like_dom_sf"/>
</dbReference>
<accession>A0A453MIF2</accession>
<dbReference type="InterPro" id="IPR001810">
    <property type="entry name" value="F-box_dom"/>
</dbReference>
<reference evidence="2" key="5">
    <citation type="journal article" date="2021" name="G3 (Bethesda)">
        <title>Aegilops tauschii genome assembly Aet v5.0 features greater sequence contiguity and improved annotation.</title>
        <authorList>
            <person name="Wang L."/>
            <person name="Zhu T."/>
            <person name="Rodriguez J.C."/>
            <person name="Deal K.R."/>
            <person name="Dubcovsky J."/>
            <person name="McGuire P.E."/>
            <person name="Lux T."/>
            <person name="Spannagl M."/>
            <person name="Mayer K.F.X."/>
            <person name="Baldrich P."/>
            <person name="Meyers B.C."/>
            <person name="Huo N."/>
            <person name="Gu Y.Q."/>
            <person name="Zhou H."/>
            <person name="Devos K.M."/>
            <person name="Bennetzen J.L."/>
            <person name="Unver T."/>
            <person name="Budak H."/>
            <person name="Gulick P.J."/>
            <person name="Galiba G."/>
            <person name="Kalapos B."/>
            <person name="Nelson D.R."/>
            <person name="Li P."/>
            <person name="You F.M."/>
            <person name="Luo M.C."/>
            <person name="Dvorak J."/>
        </authorList>
    </citation>
    <scope>NUCLEOTIDE SEQUENCE [LARGE SCALE GENOMIC DNA]</scope>
    <source>
        <strain evidence="2">cv. AL8/78</strain>
    </source>
</reference>
<reference evidence="2" key="3">
    <citation type="journal article" date="2017" name="Nature">
        <title>Genome sequence of the progenitor of the wheat D genome Aegilops tauschii.</title>
        <authorList>
            <person name="Luo M.C."/>
            <person name="Gu Y.Q."/>
            <person name="Puiu D."/>
            <person name="Wang H."/>
            <person name="Twardziok S.O."/>
            <person name="Deal K.R."/>
            <person name="Huo N."/>
            <person name="Zhu T."/>
            <person name="Wang L."/>
            <person name="Wang Y."/>
            <person name="McGuire P.E."/>
            <person name="Liu S."/>
            <person name="Long H."/>
            <person name="Ramasamy R.K."/>
            <person name="Rodriguez J.C."/>
            <person name="Van S.L."/>
            <person name="Yuan L."/>
            <person name="Wang Z."/>
            <person name="Xia Z."/>
            <person name="Xiao L."/>
            <person name="Anderson O.D."/>
            <person name="Ouyang S."/>
            <person name="Liang Y."/>
            <person name="Zimin A.V."/>
            <person name="Pertea G."/>
            <person name="Qi P."/>
            <person name="Bennetzen J.L."/>
            <person name="Dai X."/>
            <person name="Dawson M.W."/>
            <person name="Muller H.G."/>
            <person name="Kugler K."/>
            <person name="Rivarola-Duarte L."/>
            <person name="Spannagl M."/>
            <person name="Mayer K.F.X."/>
            <person name="Lu F.H."/>
            <person name="Bevan M.W."/>
            <person name="Leroy P."/>
            <person name="Li P."/>
            <person name="You F.M."/>
            <person name="Sun Q."/>
            <person name="Liu Z."/>
            <person name="Lyons E."/>
            <person name="Wicker T."/>
            <person name="Salzberg S.L."/>
            <person name="Devos K.M."/>
            <person name="Dvorak J."/>
        </authorList>
    </citation>
    <scope>NUCLEOTIDE SEQUENCE [LARGE SCALE GENOMIC DNA]</scope>
    <source>
        <strain evidence="2">cv. AL8/78</strain>
    </source>
</reference>
<dbReference type="AlphaFoldDB" id="A0A453MIF2"/>
<evidence type="ECO:0000313" key="3">
    <source>
        <dbReference type="Proteomes" id="UP000015105"/>
    </source>
</evidence>
<dbReference type="Pfam" id="PF12937">
    <property type="entry name" value="F-box-like"/>
    <property type="match status" value="1"/>
</dbReference>
<dbReference type="InterPro" id="IPR032675">
    <property type="entry name" value="LRR_dom_sf"/>
</dbReference>
<reference evidence="3" key="2">
    <citation type="journal article" date="2017" name="Nat. Plants">
        <title>The Aegilops tauschii genome reveals multiple impacts of transposons.</title>
        <authorList>
            <person name="Zhao G."/>
            <person name="Zou C."/>
            <person name="Li K."/>
            <person name="Wang K."/>
            <person name="Li T."/>
            <person name="Gao L."/>
            <person name="Zhang X."/>
            <person name="Wang H."/>
            <person name="Yang Z."/>
            <person name="Liu X."/>
            <person name="Jiang W."/>
            <person name="Mao L."/>
            <person name="Kong X."/>
            <person name="Jiao Y."/>
            <person name="Jia J."/>
        </authorList>
    </citation>
    <scope>NUCLEOTIDE SEQUENCE [LARGE SCALE GENOMIC DNA]</scope>
    <source>
        <strain evidence="3">cv. AL8/78</strain>
    </source>
</reference>
<proteinExistence type="predicted"/>
<dbReference type="Gramene" id="AET5Gv21199600.4">
    <property type="protein sequence ID" value="AET5Gv21199600.4"/>
    <property type="gene ID" value="AET5Gv21199600"/>
</dbReference>
<dbReference type="STRING" id="200361.A0A453MIF2"/>
<feature type="domain" description="F-box" evidence="1">
    <location>
        <begin position="22"/>
        <end position="75"/>
    </location>
</feature>
<dbReference type="Gene3D" id="1.20.1280.50">
    <property type="match status" value="1"/>
</dbReference>
<dbReference type="Gene3D" id="3.80.10.10">
    <property type="entry name" value="Ribonuclease Inhibitor"/>
    <property type="match status" value="1"/>
</dbReference>
<dbReference type="SUPFAM" id="SSF81383">
    <property type="entry name" value="F-box domain"/>
    <property type="match status" value="1"/>
</dbReference>
<keyword evidence="3" id="KW-1185">Reference proteome</keyword>
<dbReference type="Pfam" id="PF23622">
    <property type="entry name" value="LRR_At1g61320_AtMIF1"/>
    <property type="match status" value="1"/>
</dbReference>
<evidence type="ECO:0000313" key="2">
    <source>
        <dbReference type="EnsemblPlants" id="AET5Gv21199600.4"/>
    </source>
</evidence>
<dbReference type="Proteomes" id="UP000015105">
    <property type="component" value="Chromosome 5D"/>
</dbReference>
<dbReference type="InterPro" id="IPR055357">
    <property type="entry name" value="LRR_At1g61320_AtMIF1"/>
</dbReference>
<dbReference type="SUPFAM" id="SSF52047">
    <property type="entry name" value="RNI-like"/>
    <property type="match status" value="1"/>
</dbReference>
<reference evidence="3" key="1">
    <citation type="journal article" date="2014" name="Science">
        <title>Ancient hybridizations among the ancestral genomes of bread wheat.</title>
        <authorList>
            <consortium name="International Wheat Genome Sequencing Consortium,"/>
            <person name="Marcussen T."/>
            <person name="Sandve S.R."/>
            <person name="Heier L."/>
            <person name="Spannagl M."/>
            <person name="Pfeifer M."/>
            <person name="Jakobsen K.S."/>
            <person name="Wulff B.B."/>
            <person name="Steuernagel B."/>
            <person name="Mayer K.F."/>
            <person name="Olsen O.A."/>
        </authorList>
    </citation>
    <scope>NUCLEOTIDE SEQUENCE [LARGE SCALE GENOMIC DNA]</scope>
    <source>
        <strain evidence="3">cv. AL8/78</strain>
    </source>
</reference>
<name>A0A453MIF2_AEGTS</name>
<dbReference type="PANTHER" id="PTHR32153">
    <property type="entry name" value="OJ000223_09.16 PROTEIN"/>
    <property type="match status" value="1"/>
</dbReference>
<dbReference type="PROSITE" id="PS50181">
    <property type="entry name" value="FBOX"/>
    <property type="match status" value="1"/>
</dbReference>
<organism evidence="2 3">
    <name type="scientific">Aegilops tauschii subsp. strangulata</name>
    <name type="common">Goatgrass</name>
    <dbReference type="NCBI Taxonomy" id="200361"/>
    <lineage>
        <taxon>Eukaryota</taxon>
        <taxon>Viridiplantae</taxon>
        <taxon>Streptophyta</taxon>
        <taxon>Embryophyta</taxon>
        <taxon>Tracheophyta</taxon>
        <taxon>Spermatophyta</taxon>
        <taxon>Magnoliopsida</taxon>
        <taxon>Liliopsida</taxon>
        <taxon>Poales</taxon>
        <taxon>Poaceae</taxon>
        <taxon>BOP clade</taxon>
        <taxon>Pooideae</taxon>
        <taxon>Triticodae</taxon>
        <taxon>Triticeae</taxon>
        <taxon>Triticinae</taxon>
        <taxon>Aegilops</taxon>
    </lineage>
</organism>
<reference evidence="2" key="4">
    <citation type="submission" date="2019-03" db="UniProtKB">
        <authorList>
            <consortium name="EnsemblPlants"/>
        </authorList>
    </citation>
    <scope>IDENTIFICATION</scope>
</reference>
<sequence>SISPPIPTMESPPLKLNVARDEDRISDLPDELLLRILARLDLRDAVRAGAASTRWRHLPHQLSVLLLGVSRFRRATLVESMDAFAAALLSVCPPAERSCECQRSHAIKALALCFYLSAPHLSSIGRALEDVVSRGKTKWIEFRISPPPGDNTAPELTEFGQQFMSFCRAYQVAFRWLTSLTLENLAFGDSDVTDLISNCVKLESLALRACRMVNFEHSVLKIDTPCSGLQELNLVHFVCKRIQLISVPKLRQASCLIWRFENPPVRLDYVPDLRHVAIACLRTHPKAPFKLSECLSRSALNLSELHLNFFHQMIWIQPEHPKQLTAIFRNLSNASLSGIFPECDLSWTLFILEAAPALQKFGLSRTRHACANAWDNNAEKTNVVWDPSKDLKHMNLKSLMIDGFEEEDKVAAYIWLVVEQAVGLKRIELRGEVPCKECDAIDPRRSQVDEARRHRFKERLTHGSSSSVQIIMR</sequence>
<dbReference type="InterPro" id="IPR044997">
    <property type="entry name" value="F-box_plant"/>
</dbReference>